<feature type="region of interest" description="Disordered" evidence="1">
    <location>
        <begin position="451"/>
        <end position="511"/>
    </location>
</feature>
<evidence type="ECO:0000313" key="3">
    <source>
        <dbReference type="EMBL" id="KAK3007458.1"/>
    </source>
</evidence>
<evidence type="ECO:0000259" key="2">
    <source>
        <dbReference type="Pfam" id="PF04195"/>
    </source>
</evidence>
<dbReference type="Pfam" id="PF04195">
    <property type="entry name" value="Transposase_28"/>
    <property type="match status" value="1"/>
</dbReference>
<accession>A0AA88VHY0</accession>
<feature type="region of interest" description="Disordered" evidence="1">
    <location>
        <begin position="1"/>
        <end position="91"/>
    </location>
</feature>
<protein>
    <recommendedName>
        <fullName evidence="2">Transposase (putative) gypsy type domain-containing protein</fullName>
    </recommendedName>
</protein>
<feature type="domain" description="Transposase (putative) gypsy type" evidence="2">
    <location>
        <begin position="130"/>
        <end position="190"/>
    </location>
</feature>
<feature type="compositionally biased region" description="Basic and acidic residues" evidence="1">
    <location>
        <begin position="82"/>
        <end position="91"/>
    </location>
</feature>
<name>A0AA88VHY0_9ASTE</name>
<proteinExistence type="predicted"/>
<dbReference type="EMBL" id="JAVXUP010001865">
    <property type="protein sequence ID" value="KAK3007458.1"/>
    <property type="molecule type" value="Genomic_DNA"/>
</dbReference>
<feature type="compositionally biased region" description="Low complexity" evidence="1">
    <location>
        <begin position="1"/>
        <end position="30"/>
    </location>
</feature>
<organism evidence="3 4">
    <name type="scientific">Escallonia herrerae</name>
    <dbReference type="NCBI Taxonomy" id="1293975"/>
    <lineage>
        <taxon>Eukaryota</taxon>
        <taxon>Viridiplantae</taxon>
        <taxon>Streptophyta</taxon>
        <taxon>Embryophyta</taxon>
        <taxon>Tracheophyta</taxon>
        <taxon>Spermatophyta</taxon>
        <taxon>Magnoliopsida</taxon>
        <taxon>eudicotyledons</taxon>
        <taxon>Gunneridae</taxon>
        <taxon>Pentapetalae</taxon>
        <taxon>asterids</taxon>
        <taxon>campanulids</taxon>
        <taxon>Escalloniales</taxon>
        <taxon>Escalloniaceae</taxon>
        <taxon>Escallonia</taxon>
    </lineage>
</organism>
<gene>
    <name evidence="3" type="ORF">RJ639_015390</name>
</gene>
<dbReference type="AlphaFoldDB" id="A0AA88VHY0"/>
<comment type="caution">
    <text evidence="3">The sequence shown here is derived from an EMBL/GenBank/DDBJ whole genome shotgun (WGS) entry which is preliminary data.</text>
</comment>
<sequence>MSETSASVSSSEESNSSSSSERVTTSGSEVGTSNPQLPLASTSHPFQPSTSQPLHSLSRKNALGDVKDQADDKANPKPWYTADEKSGKMSTEDLQDLIREYPLPEGWYARLPGLQEPANYGTKFETGIYEEQVKSGYRLPLHPFALRFFEHYRMVPEQLVPNGWKKLTGLIYLVQTSGYKPDATDFMRVFFEICFVKGVANCPGWYYIHSRQRLLKGGPKSNKGWHSRYFFVDRLDKGELPFDRDWNPFCKDFENLGKPTPNNLTKHILSHIKLRGGLCIDEPLSEEQLEWAKIIPPKPIPAGLLIPSPPFAIPSMSSAETVPKAKGKRKEKQPSAELPPIPKRTIVTPPERSPRILEQVSIDDDPIFRPRWTLRCDDLGMPDSHVSKQHLLHGILPRDKEVFQTQTHETFACSFAQAVYTMYASGSEMLSRFEMSRQVAADEAQQKREAVKEAQEASHRAEELSKQEADHLAQIATLEKRLEETVLPSEAGDAAASHPPGEGPSSDAPEP</sequence>
<evidence type="ECO:0000313" key="4">
    <source>
        <dbReference type="Proteomes" id="UP001188597"/>
    </source>
</evidence>
<evidence type="ECO:0000256" key="1">
    <source>
        <dbReference type="SAM" id="MobiDB-lite"/>
    </source>
</evidence>
<feature type="compositionally biased region" description="Polar residues" evidence="1">
    <location>
        <begin position="31"/>
        <end position="55"/>
    </location>
</feature>
<keyword evidence="4" id="KW-1185">Reference proteome</keyword>
<feature type="compositionally biased region" description="Basic and acidic residues" evidence="1">
    <location>
        <begin position="65"/>
        <end position="75"/>
    </location>
</feature>
<dbReference type="Proteomes" id="UP001188597">
    <property type="component" value="Unassembled WGS sequence"/>
</dbReference>
<reference evidence="3" key="1">
    <citation type="submission" date="2022-12" db="EMBL/GenBank/DDBJ databases">
        <title>Draft genome assemblies for two species of Escallonia (Escalloniales).</title>
        <authorList>
            <person name="Chanderbali A."/>
            <person name="Dervinis C."/>
            <person name="Anghel I."/>
            <person name="Soltis D."/>
            <person name="Soltis P."/>
            <person name="Zapata F."/>
        </authorList>
    </citation>
    <scope>NUCLEOTIDE SEQUENCE</scope>
    <source>
        <strain evidence="3">UCBG64.0493</strain>
        <tissue evidence="3">Leaf</tissue>
    </source>
</reference>
<feature type="compositionally biased region" description="Basic and acidic residues" evidence="1">
    <location>
        <begin position="451"/>
        <end position="471"/>
    </location>
</feature>
<feature type="region of interest" description="Disordered" evidence="1">
    <location>
        <begin position="316"/>
        <end position="353"/>
    </location>
</feature>
<dbReference type="InterPro" id="IPR007321">
    <property type="entry name" value="Transposase_28"/>
</dbReference>